<dbReference type="Gene3D" id="3.40.850.10">
    <property type="entry name" value="Kinesin motor domain"/>
    <property type="match status" value="1"/>
</dbReference>
<proteinExistence type="predicted"/>
<sequence length="849" mass="95214">MSTLDRRQQVRRARILPKRSLDALVSAQPNLRMPRCANVVVPKTEDLYHSSEDLSQMRNDIDELTKKLDAIRHQLDQNGTLRSDSSRKPSPCTVSSTVYCSPPPLPPRTYRVTNLLSDAPPKPQRTFTQSLQNISTASQCLDSSRGKFSICLCYIVEKVDGVEEKLSSSAFEKWTKYSTIAPNGNLSDEISTNFSRNICWFKLEDTRDFLFVNPYNDLNDTKCRSYDAIQQLIKDVSENRNSSILFSGEANSGKSYLAEMLVTEMSARFPGISTALSSAMLVINAFTNVAVADKKYSSISTNEYRLTVRDGCLSRVSIDVFMTELSPICEGELKITEILAKGLVSQEEREKYFLDPLSTEHSSADMCRQMRDMQLAFSVLSISVADVFRVLSACVLLRRVVLVESANLIETEQIKEIESAAHLLGISPIQLYLSIKNPEGTGSLLEQANTQLQNLIKALYQRCAWSVFRRINIVLQHYCSVQANTSIVSDSESSTNDSGVELHARDMNITVIDCFGMRKTVPNLSGLMRNVAAESLICLNADSTTAQKSNDAECSDLNYLRGMIKQTKCETVSLKEKSDHSFSALLKNFERKQRELLASKPHLVLKHFGGRLPLSYNTKELDVSNAICASIISLFQAPQCTFAFARHFFSKDCPSMKNCKAGGVPVQTPFASLSNAALSNPSRENLIQEYYGGISGLLSRVKNGQIYRVHCFSSNDDQEYSSLAKDHLRAQINTYFGDHKSCTPDKYLKESRLRTLFVPDVPPPLPFDRNYCIKDGRKHSFPQRRIVTAKYYDPTTDYTFYPNNVIRVSGFAHESRSYIVDVGDHRKLTIPSQFTELSDPLTSPSVVLT</sequence>
<keyword evidence="4" id="KW-1185">Reference proteome</keyword>
<evidence type="ECO:0000256" key="2">
    <source>
        <dbReference type="ARBA" id="ARBA00022840"/>
    </source>
</evidence>
<dbReference type="Gene3D" id="1.10.10.820">
    <property type="match status" value="1"/>
</dbReference>
<reference evidence="5" key="1">
    <citation type="submission" date="2016-11" db="UniProtKB">
        <authorList>
            <consortium name="WormBaseParasite"/>
        </authorList>
    </citation>
    <scope>IDENTIFICATION</scope>
</reference>
<dbReference type="Gene3D" id="1.20.58.530">
    <property type="match status" value="1"/>
</dbReference>
<evidence type="ECO:0000313" key="4">
    <source>
        <dbReference type="Proteomes" id="UP000095287"/>
    </source>
</evidence>
<protein>
    <submittedName>
        <fullName evidence="5">Myosin motor domain-containing protein</fullName>
    </submittedName>
</protein>
<evidence type="ECO:0000256" key="3">
    <source>
        <dbReference type="SAM" id="MobiDB-lite"/>
    </source>
</evidence>
<keyword evidence="2" id="KW-0067">ATP-binding</keyword>
<dbReference type="InterPro" id="IPR036961">
    <property type="entry name" value="Kinesin_motor_dom_sf"/>
</dbReference>
<feature type="region of interest" description="Disordered" evidence="3">
    <location>
        <begin position="76"/>
        <end position="100"/>
    </location>
</feature>
<name>A0A1I8A712_9BILA</name>
<dbReference type="InterPro" id="IPR027417">
    <property type="entry name" value="P-loop_NTPase"/>
</dbReference>
<evidence type="ECO:0000313" key="5">
    <source>
        <dbReference type="WBParaSite" id="L893_g3333.t1"/>
    </source>
</evidence>
<accession>A0A1I8A712</accession>
<dbReference type="GO" id="GO:0005524">
    <property type="term" value="F:ATP binding"/>
    <property type="evidence" value="ECO:0007669"/>
    <property type="project" value="UniProtKB-KW"/>
</dbReference>
<dbReference type="Gene3D" id="1.20.120.720">
    <property type="entry name" value="Myosin VI head, motor domain, U50 subdomain"/>
    <property type="match status" value="1"/>
</dbReference>
<organism evidence="4 5">
    <name type="scientific">Steinernema glaseri</name>
    <dbReference type="NCBI Taxonomy" id="37863"/>
    <lineage>
        <taxon>Eukaryota</taxon>
        <taxon>Metazoa</taxon>
        <taxon>Ecdysozoa</taxon>
        <taxon>Nematoda</taxon>
        <taxon>Chromadorea</taxon>
        <taxon>Rhabditida</taxon>
        <taxon>Tylenchina</taxon>
        <taxon>Panagrolaimomorpha</taxon>
        <taxon>Strongyloidoidea</taxon>
        <taxon>Steinernematidae</taxon>
        <taxon>Steinernema</taxon>
    </lineage>
</organism>
<evidence type="ECO:0000256" key="1">
    <source>
        <dbReference type="ARBA" id="ARBA00022741"/>
    </source>
</evidence>
<dbReference type="Proteomes" id="UP000095287">
    <property type="component" value="Unplaced"/>
</dbReference>
<keyword evidence="1" id="KW-0547">Nucleotide-binding</keyword>
<dbReference type="WBParaSite" id="L893_g3333.t1">
    <property type="protein sequence ID" value="L893_g3333.t1"/>
    <property type="gene ID" value="L893_g3333"/>
</dbReference>
<dbReference type="SUPFAM" id="SSF52540">
    <property type="entry name" value="P-loop containing nucleoside triphosphate hydrolases"/>
    <property type="match status" value="1"/>
</dbReference>
<dbReference type="AlphaFoldDB" id="A0A1I8A712"/>